<accession>A0A7R7EIW0</accession>
<evidence type="ECO:0000313" key="3">
    <source>
        <dbReference type="Proteomes" id="UP000595897"/>
    </source>
</evidence>
<dbReference type="CDD" id="cd07944">
    <property type="entry name" value="DRE_TIM_HOA_like"/>
    <property type="match status" value="1"/>
</dbReference>
<evidence type="ECO:0000313" key="2">
    <source>
        <dbReference type="EMBL" id="BCN29607.1"/>
    </source>
</evidence>
<sequence length="527" mass="60466">MNRIKLLDCTLRDGGYVNNWKFGKKTIQSILKRLSISNLDIIECGFLTDKIYEENYSLYSDTLDISPLLVNKNENTLYVAMIAIGEKEIHPKRLSQAKDSVIKGIRLTFHLNEKKKAFEYAKILMEKGYLVFIQPVGSSNYSDGNLLTLIKEVNSLKPYAFYFVDTLGTMYQNDIVHMLSLIDKNLDDGIVLGYHSHNNLQLAFSNAQEMMRFPMKRDIIMDCSVYGMGRGAGNLCTELITDYINHSIEKRYEVIPLLEIVDECLIPIYSKTPWGYSVGYFLASTMCCHPNYASHLLAKQTVPVRIIGSLLDQIPEDRRKTYDKEYIEGIYQKYQEHDVNDMEEIEYLRHELAGREILVLAPGRSIKSKKKAIKSYIKENKPYVIAINNIPEYPVDLVFIGSERRYKLMKDKLGDYNILLTSNITERTENARIVNYSDLLNSSIDVSDSTGMMLLKLLVKVSVKKAILAGFDGFKKNPVWNYCDENMIGSIDSEALSKKNKAMNVQLNKRSKEMKISFLTPTKYKID</sequence>
<protein>
    <recommendedName>
        <fullName evidence="1">Pyruvate carboxyltransferase domain-containing protein</fullName>
    </recommendedName>
</protein>
<dbReference type="KEGG" id="ahb:bsdtb5_09020"/>
<reference evidence="2 3" key="1">
    <citation type="submission" date="2020-11" db="EMBL/GenBank/DDBJ databases">
        <title>Draft genome sequencing of a Lachnospiraceae strain isolated from anoxic soil subjected to BSD treatment.</title>
        <authorList>
            <person name="Uek A."/>
            <person name="Tonouchi A."/>
        </authorList>
    </citation>
    <scope>NUCLEOTIDE SEQUENCE [LARGE SCALE GENOMIC DNA]</scope>
    <source>
        <strain evidence="2 3">TB5</strain>
    </source>
</reference>
<dbReference type="EMBL" id="AP024169">
    <property type="protein sequence ID" value="BCN29607.1"/>
    <property type="molecule type" value="Genomic_DNA"/>
</dbReference>
<organism evidence="2 3">
    <name type="scientific">Anaeromicropila herbilytica</name>
    <dbReference type="NCBI Taxonomy" id="2785025"/>
    <lineage>
        <taxon>Bacteria</taxon>
        <taxon>Bacillati</taxon>
        <taxon>Bacillota</taxon>
        <taxon>Clostridia</taxon>
        <taxon>Lachnospirales</taxon>
        <taxon>Lachnospiraceae</taxon>
        <taxon>Anaeromicropila</taxon>
    </lineage>
</organism>
<proteinExistence type="predicted"/>
<dbReference type="InterPro" id="IPR013785">
    <property type="entry name" value="Aldolase_TIM"/>
</dbReference>
<evidence type="ECO:0000259" key="1">
    <source>
        <dbReference type="Pfam" id="PF00682"/>
    </source>
</evidence>
<dbReference type="Pfam" id="PF00682">
    <property type="entry name" value="HMGL-like"/>
    <property type="match status" value="1"/>
</dbReference>
<dbReference type="InterPro" id="IPR000891">
    <property type="entry name" value="PYR_CT"/>
</dbReference>
<dbReference type="GO" id="GO:0003824">
    <property type="term" value="F:catalytic activity"/>
    <property type="evidence" value="ECO:0007669"/>
    <property type="project" value="InterPro"/>
</dbReference>
<feature type="domain" description="Pyruvate carboxyltransferase" evidence="1">
    <location>
        <begin position="3"/>
        <end position="241"/>
    </location>
</feature>
<gene>
    <name evidence="2" type="ORF">bsdtb5_09020</name>
</gene>
<dbReference type="RefSeq" id="WP_271714876.1">
    <property type="nucleotide sequence ID" value="NZ_AP024169.1"/>
</dbReference>
<name>A0A7R7EIW0_9FIRM</name>
<dbReference type="Gene3D" id="3.20.20.70">
    <property type="entry name" value="Aldolase class I"/>
    <property type="match status" value="1"/>
</dbReference>
<dbReference type="Proteomes" id="UP000595897">
    <property type="component" value="Chromosome"/>
</dbReference>
<dbReference type="SUPFAM" id="SSF51569">
    <property type="entry name" value="Aldolase"/>
    <property type="match status" value="1"/>
</dbReference>
<keyword evidence="3" id="KW-1185">Reference proteome</keyword>
<dbReference type="AlphaFoldDB" id="A0A7R7EIW0"/>